<dbReference type="STRING" id="1798692.A3G00_01410"/>
<dbReference type="AlphaFoldDB" id="A0A1F6MTP3"/>
<reference evidence="1 2" key="1">
    <citation type="journal article" date="2016" name="Nat. Commun.">
        <title>Thousands of microbial genomes shed light on interconnected biogeochemical processes in an aquifer system.</title>
        <authorList>
            <person name="Anantharaman K."/>
            <person name="Brown C.T."/>
            <person name="Hug L.A."/>
            <person name="Sharon I."/>
            <person name="Castelle C.J."/>
            <person name="Probst A.J."/>
            <person name="Thomas B.C."/>
            <person name="Singh A."/>
            <person name="Wilkins M.J."/>
            <person name="Karaoz U."/>
            <person name="Brodie E.L."/>
            <person name="Williams K.H."/>
            <person name="Hubbard S.S."/>
            <person name="Banfield J.F."/>
        </authorList>
    </citation>
    <scope>NUCLEOTIDE SEQUENCE [LARGE SCALE GENOMIC DNA]</scope>
</reference>
<protein>
    <submittedName>
        <fullName evidence="1">Uncharacterized protein</fullName>
    </submittedName>
</protein>
<dbReference type="Proteomes" id="UP000178347">
    <property type="component" value="Unassembled WGS sequence"/>
</dbReference>
<organism evidence="1 2">
    <name type="scientific">Candidatus Magasanikbacteria bacterium RIFCSPLOWO2_12_FULL_43_12</name>
    <dbReference type="NCBI Taxonomy" id="1798692"/>
    <lineage>
        <taxon>Bacteria</taxon>
        <taxon>Candidatus Magasanikiibacteriota</taxon>
    </lineage>
</organism>
<accession>A0A1F6MTP3</accession>
<proteinExistence type="predicted"/>
<gene>
    <name evidence="1" type="ORF">A3G00_01410</name>
</gene>
<evidence type="ECO:0000313" key="1">
    <source>
        <dbReference type="EMBL" id="OGH74991.1"/>
    </source>
</evidence>
<sequence length="166" mass="19099">MKEIFDGDERRGSLCYCQYQRPPCRHSVFLTAKKGEGEDTDCERKNEWRGERFYCGNKSDYSDAVSGEKADGESLVEKPVDNDFYAGLDDNEGAESQLHLHVEYFATKEKRHQNGQCGYALSQPQFVQVRFGPFIRSFHGDLQRCEMHQTARQKIIKNNLLSGSFI</sequence>
<dbReference type="EMBL" id="MFQN01000011">
    <property type="protein sequence ID" value="OGH74991.1"/>
    <property type="molecule type" value="Genomic_DNA"/>
</dbReference>
<evidence type="ECO:0000313" key="2">
    <source>
        <dbReference type="Proteomes" id="UP000178347"/>
    </source>
</evidence>
<name>A0A1F6MTP3_9BACT</name>
<comment type="caution">
    <text evidence="1">The sequence shown here is derived from an EMBL/GenBank/DDBJ whole genome shotgun (WGS) entry which is preliminary data.</text>
</comment>